<name>A0A8H5G9P6_9AGAR</name>
<gene>
    <name evidence="1" type="ORF">D9756_004536</name>
</gene>
<comment type="caution">
    <text evidence="1">The sequence shown here is derived from an EMBL/GenBank/DDBJ whole genome shotgun (WGS) entry which is preliminary data.</text>
</comment>
<dbReference type="Proteomes" id="UP000559027">
    <property type="component" value="Unassembled WGS sequence"/>
</dbReference>
<dbReference type="AlphaFoldDB" id="A0A8H5G9P6"/>
<evidence type="ECO:0000313" key="1">
    <source>
        <dbReference type="EMBL" id="KAF5360886.1"/>
    </source>
</evidence>
<accession>A0A8H5G9P6</accession>
<sequence>MCQRKAAGTLWLTCGHFQRHMVTAVYDCMSVKCEQSYVHPKDCRSRECIRVYGPDVQDIIDRVNDKCLQCQWQEQKAAQAQNKS</sequence>
<dbReference type="OrthoDB" id="3132318at2759"/>
<keyword evidence="2" id="KW-1185">Reference proteome</keyword>
<dbReference type="EMBL" id="JAACJO010000003">
    <property type="protein sequence ID" value="KAF5360886.1"/>
    <property type="molecule type" value="Genomic_DNA"/>
</dbReference>
<evidence type="ECO:0000313" key="2">
    <source>
        <dbReference type="Proteomes" id="UP000559027"/>
    </source>
</evidence>
<organism evidence="1 2">
    <name type="scientific">Leucocoprinus leucothites</name>
    <dbReference type="NCBI Taxonomy" id="201217"/>
    <lineage>
        <taxon>Eukaryota</taxon>
        <taxon>Fungi</taxon>
        <taxon>Dikarya</taxon>
        <taxon>Basidiomycota</taxon>
        <taxon>Agaricomycotina</taxon>
        <taxon>Agaricomycetes</taxon>
        <taxon>Agaricomycetidae</taxon>
        <taxon>Agaricales</taxon>
        <taxon>Agaricineae</taxon>
        <taxon>Agaricaceae</taxon>
        <taxon>Leucocoprinus</taxon>
    </lineage>
</organism>
<protein>
    <submittedName>
        <fullName evidence="1">Uncharacterized protein</fullName>
    </submittedName>
</protein>
<proteinExistence type="predicted"/>
<reference evidence="1 2" key="1">
    <citation type="journal article" date="2020" name="ISME J.">
        <title>Uncovering the hidden diversity of litter-decomposition mechanisms in mushroom-forming fungi.</title>
        <authorList>
            <person name="Floudas D."/>
            <person name="Bentzer J."/>
            <person name="Ahren D."/>
            <person name="Johansson T."/>
            <person name="Persson P."/>
            <person name="Tunlid A."/>
        </authorList>
    </citation>
    <scope>NUCLEOTIDE SEQUENCE [LARGE SCALE GENOMIC DNA]</scope>
    <source>
        <strain evidence="1 2">CBS 146.42</strain>
    </source>
</reference>